<proteinExistence type="predicted"/>
<dbReference type="Proteomes" id="UP001642409">
    <property type="component" value="Unassembled WGS sequence"/>
</dbReference>
<feature type="chain" id="PRO_5041672070" evidence="1">
    <location>
        <begin position="26"/>
        <end position="122"/>
    </location>
</feature>
<name>A0AA86PEV7_9EUKA</name>
<evidence type="ECO:0000313" key="2">
    <source>
        <dbReference type="EMBL" id="CAI9934502.1"/>
    </source>
</evidence>
<gene>
    <name evidence="2" type="ORF">HINF_LOCUS22147</name>
    <name evidence="3" type="ORF">HINF_LOCUS67826</name>
</gene>
<organism evidence="2">
    <name type="scientific">Hexamita inflata</name>
    <dbReference type="NCBI Taxonomy" id="28002"/>
    <lineage>
        <taxon>Eukaryota</taxon>
        <taxon>Metamonada</taxon>
        <taxon>Diplomonadida</taxon>
        <taxon>Hexamitidae</taxon>
        <taxon>Hexamitinae</taxon>
        <taxon>Hexamita</taxon>
    </lineage>
</organism>
<accession>A0AA86PEV7</accession>
<dbReference type="AlphaFoldDB" id="A0AA86PEV7"/>
<protein>
    <submittedName>
        <fullName evidence="3">Hypothetical_protein</fullName>
    </submittedName>
</protein>
<feature type="signal peptide" evidence="1">
    <location>
        <begin position="1"/>
        <end position="25"/>
    </location>
</feature>
<reference evidence="3 4" key="2">
    <citation type="submission" date="2024-07" db="EMBL/GenBank/DDBJ databases">
        <authorList>
            <person name="Akdeniz Z."/>
        </authorList>
    </citation>
    <scope>NUCLEOTIDE SEQUENCE [LARGE SCALE GENOMIC DNA]</scope>
</reference>
<evidence type="ECO:0000313" key="4">
    <source>
        <dbReference type="Proteomes" id="UP001642409"/>
    </source>
</evidence>
<comment type="caution">
    <text evidence="2">The sequence shown here is derived from an EMBL/GenBank/DDBJ whole genome shotgun (WGS) entry which is preliminary data.</text>
</comment>
<reference evidence="2" key="1">
    <citation type="submission" date="2023-06" db="EMBL/GenBank/DDBJ databases">
        <authorList>
            <person name="Kurt Z."/>
        </authorList>
    </citation>
    <scope>NUCLEOTIDE SEQUENCE</scope>
</reference>
<dbReference type="EMBL" id="CATOUU010000570">
    <property type="protein sequence ID" value="CAI9934502.1"/>
    <property type="molecule type" value="Genomic_DNA"/>
</dbReference>
<evidence type="ECO:0000313" key="3">
    <source>
        <dbReference type="EMBL" id="CAL6095179.1"/>
    </source>
</evidence>
<dbReference type="EMBL" id="CAXDID020000473">
    <property type="protein sequence ID" value="CAL6095179.1"/>
    <property type="molecule type" value="Genomic_DNA"/>
</dbReference>
<evidence type="ECO:0000256" key="1">
    <source>
        <dbReference type="SAM" id="SignalP"/>
    </source>
</evidence>
<sequence length="122" mass="14310">MMINIKPRFPIVIRLTLLFYDGASSIESPYKFQHFKSIQSKIIRKQKQAEVFCSENRRKFRGLIHLSPKQLGKYIKLYNFTINSQLTQNLLTYNNQFNNFISSLAFSVSIRKIQMKLSSALV</sequence>
<keyword evidence="1" id="KW-0732">Signal</keyword>
<keyword evidence="4" id="KW-1185">Reference proteome</keyword>